<organism evidence="1 2">
    <name type="scientific">Paenibacillus albilobatus</name>
    <dbReference type="NCBI Taxonomy" id="2716884"/>
    <lineage>
        <taxon>Bacteria</taxon>
        <taxon>Bacillati</taxon>
        <taxon>Bacillota</taxon>
        <taxon>Bacilli</taxon>
        <taxon>Bacillales</taxon>
        <taxon>Paenibacillaceae</taxon>
        <taxon>Paenibacillus</taxon>
    </lineage>
</organism>
<dbReference type="RefSeq" id="WP_160042633.1">
    <property type="nucleotide sequence ID" value="NZ_BORQ01000003.1"/>
</dbReference>
<sequence>MKKIILSFVATVLLLITMLGFILHRTVNEDISRRWIGVTEIPGILKIGTVPNIPEWEIKKIMAYDDHFTAPTCTVYFANGIELLLSTGSVGFEGMDENQTLIGNRKYTVFGNKNDKVYQYPEKGVWYSLKTARGAKEEIIEAYLQARNVEPDSK</sequence>
<accession>A0A919XI01</accession>
<evidence type="ECO:0000313" key="1">
    <source>
        <dbReference type="EMBL" id="GIO31733.1"/>
    </source>
</evidence>
<dbReference type="Proteomes" id="UP000679779">
    <property type="component" value="Unassembled WGS sequence"/>
</dbReference>
<gene>
    <name evidence="1" type="ORF">J2TS6_28740</name>
</gene>
<evidence type="ECO:0000313" key="2">
    <source>
        <dbReference type="Proteomes" id="UP000679779"/>
    </source>
</evidence>
<reference evidence="1" key="1">
    <citation type="submission" date="2021-03" db="EMBL/GenBank/DDBJ databases">
        <title>Antimicrobial resistance genes in bacteria isolated from Japanese honey, and their potential for conferring macrolide and lincosamide resistance in the American foulbrood pathogen Paenibacillus larvae.</title>
        <authorList>
            <person name="Okamoto M."/>
            <person name="Kumagai M."/>
            <person name="Kanamori H."/>
            <person name="Takamatsu D."/>
        </authorList>
    </citation>
    <scope>NUCLEOTIDE SEQUENCE</scope>
    <source>
        <strain evidence="1">J2TS6</strain>
    </source>
</reference>
<name>A0A919XI01_9BACL</name>
<proteinExistence type="predicted"/>
<keyword evidence="2" id="KW-1185">Reference proteome</keyword>
<dbReference type="AlphaFoldDB" id="A0A919XI01"/>
<dbReference type="EMBL" id="BORQ01000003">
    <property type="protein sequence ID" value="GIO31733.1"/>
    <property type="molecule type" value="Genomic_DNA"/>
</dbReference>
<protein>
    <submittedName>
        <fullName evidence="1">Uncharacterized protein</fullName>
    </submittedName>
</protein>
<comment type="caution">
    <text evidence="1">The sequence shown here is derived from an EMBL/GenBank/DDBJ whole genome shotgun (WGS) entry which is preliminary data.</text>
</comment>